<dbReference type="SUPFAM" id="SSF50630">
    <property type="entry name" value="Acid proteases"/>
    <property type="match status" value="1"/>
</dbReference>
<dbReference type="EMBL" id="BART01019614">
    <property type="protein sequence ID" value="GAG94063.1"/>
    <property type="molecule type" value="Genomic_DNA"/>
</dbReference>
<evidence type="ECO:0000259" key="2">
    <source>
        <dbReference type="PROSITE" id="PS50175"/>
    </source>
</evidence>
<dbReference type="PROSITE" id="PS50175">
    <property type="entry name" value="ASP_PROT_RETROV"/>
    <property type="match status" value="1"/>
</dbReference>
<evidence type="ECO:0000256" key="1">
    <source>
        <dbReference type="ARBA" id="ARBA00022801"/>
    </source>
</evidence>
<keyword evidence="1" id="KW-0378">Hydrolase</keyword>
<feature type="domain" description="Peptidase A2" evidence="2">
    <location>
        <begin position="32"/>
        <end position="116"/>
    </location>
</feature>
<organism evidence="3">
    <name type="scientific">marine sediment metagenome</name>
    <dbReference type="NCBI Taxonomy" id="412755"/>
    <lineage>
        <taxon>unclassified sequences</taxon>
        <taxon>metagenomes</taxon>
        <taxon>ecological metagenomes</taxon>
    </lineage>
</organism>
<dbReference type="GO" id="GO:0004190">
    <property type="term" value="F:aspartic-type endopeptidase activity"/>
    <property type="evidence" value="ECO:0007669"/>
    <property type="project" value="InterPro"/>
</dbReference>
<sequence length="122" mass="13977">MIFHGRYRYNNGAYRPFLTAYVLSADNRWMKYSFLIDTGADETFFHYRSINILGIDTSQLEILDDVGGVGRYSIPYFHWNTEMKLISPEGTKIFGGEVNVFLDPHATDVPLLGRDVLDTFVA</sequence>
<accession>X1CCR3</accession>
<dbReference type="Gene3D" id="2.40.70.10">
    <property type="entry name" value="Acid Proteases"/>
    <property type="match status" value="1"/>
</dbReference>
<protein>
    <recommendedName>
        <fullName evidence="2">Peptidase A2 domain-containing protein</fullName>
    </recommendedName>
</protein>
<comment type="caution">
    <text evidence="3">The sequence shown here is derived from an EMBL/GenBank/DDBJ whole genome shotgun (WGS) entry which is preliminary data.</text>
</comment>
<name>X1CCR3_9ZZZZ</name>
<dbReference type="InterPro" id="IPR021109">
    <property type="entry name" value="Peptidase_aspartic_dom_sf"/>
</dbReference>
<proteinExistence type="predicted"/>
<dbReference type="InterPro" id="IPR001995">
    <property type="entry name" value="Peptidase_A2_cat"/>
</dbReference>
<evidence type="ECO:0000313" key="3">
    <source>
        <dbReference type="EMBL" id="GAG94063.1"/>
    </source>
</evidence>
<dbReference type="AlphaFoldDB" id="X1CCR3"/>
<dbReference type="GO" id="GO:0006508">
    <property type="term" value="P:proteolysis"/>
    <property type="evidence" value="ECO:0007669"/>
    <property type="project" value="InterPro"/>
</dbReference>
<reference evidence="3" key="1">
    <citation type="journal article" date="2014" name="Front. Microbiol.">
        <title>High frequency of phylogenetically diverse reductive dehalogenase-homologous genes in deep subseafloor sedimentary metagenomes.</title>
        <authorList>
            <person name="Kawai M."/>
            <person name="Futagami T."/>
            <person name="Toyoda A."/>
            <person name="Takaki Y."/>
            <person name="Nishi S."/>
            <person name="Hori S."/>
            <person name="Arai W."/>
            <person name="Tsubouchi T."/>
            <person name="Morono Y."/>
            <person name="Uchiyama I."/>
            <person name="Ito T."/>
            <person name="Fujiyama A."/>
            <person name="Inagaki F."/>
            <person name="Takami H."/>
        </authorList>
    </citation>
    <scope>NUCLEOTIDE SEQUENCE</scope>
    <source>
        <strain evidence="3">Expedition CK06-06</strain>
    </source>
</reference>
<feature type="non-terminal residue" evidence="3">
    <location>
        <position position="122"/>
    </location>
</feature>
<gene>
    <name evidence="3" type="ORF">S01H4_36655</name>
</gene>